<name>X1SJC9_9ZZZZ</name>
<sequence>TLVNGGVTASIRGHVRSIDIFPNSNLSGCKVGIFYKYKEGWNFKVRSSVGLGNVSAGFSTISGLSLAVEVGDYIGMYYASGAMERSISGEEGLHFEPGDYCDVGDTVYMYRYNGDAISLGGYITPRLSVTIQPLADILPTSATAHGTVTQLGETPCTQHGHCWSTSPSPTIANDKTELGAIASVPHTFESKLTDLSPSTIYYVRAYATDEEGTEYNAEYEKVFRTHNYPAVAVTALYA</sequence>
<accession>X1SJC9</accession>
<evidence type="ECO:0000313" key="1">
    <source>
        <dbReference type="EMBL" id="GAI93142.1"/>
    </source>
</evidence>
<feature type="non-terminal residue" evidence="1">
    <location>
        <position position="1"/>
    </location>
</feature>
<comment type="caution">
    <text evidence="1">The sequence shown here is derived from an EMBL/GenBank/DDBJ whole genome shotgun (WGS) entry which is preliminary data.</text>
</comment>
<evidence type="ECO:0008006" key="2">
    <source>
        <dbReference type="Google" id="ProtNLM"/>
    </source>
</evidence>
<dbReference type="EMBL" id="BARW01019249">
    <property type="protein sequence ID" value="GAI93142.1"/>
    <property type="molecule type" value="Genomic_DNA"/>
</dbReference>
<protein>
    <recommendedName>
        <fullName evidence="2">Fibronectin type-III domain-containing protein</fullName>
    </recommendedName>
</protein>
<gene>
    <name evidence="1" type="ORF">S12H4_32785</name>
</gene>
<dbReference type="AlphaFoldDB" id="X1SJC9"/>
<organism evidence="1">
    <name type="scientific">marine sediment metagenome</name>
    <dbReference type="NCBI Taxonomy" id="412755"/>
    <lineage>
        <taxon>unclassified sequences</taxon>
        <taxon>metagenomes</taxon>
        <taxon>ecological metagenomes</taxon>
    </lineage>
</organism>
<proteinExistence type="predicted"/>
<reference evidence="1" key="1">
    <citation type="journal article" date="2014" name="Front. Microbiol.">
        <title>High frequency of phylogenetically diverse reductive dehalogenase-homologous genes in deep subseafloor sedimentary metagenomes.</title>
        <authorList>
            <person name="Kawai M."/>
            <person name="Futagami T."/>
            <person name="Toyoda A."/>
            <person name="Takaki Y."/>
            <person name="Nishi S."/>
            <person name="Hori S."/>
            <person name="Arai W."/>
            <person name="Tsubouchi T."/>
            <person name="Morono Y."/>
            <person name="Uchiyama I."/>
            <person name="Ito T."/>
            <person name="Fujiyama A."/>
            <person name="Inagaki F."/>
            <person name="Takami H."/>
        </authorList>
    </citation>
    <scope>NUCLEOTIDE SEQUENCE</scope>
    <source>
        <strain evidence="1">Expedition CK06-06</strain>
    </source>
</reference>